<accession>A0A518EVR9</accession>
<dbReference type="AlphaFoldDB" id="A0A518EVR9"/>
<dbReference type="PROSITE" id="PS51257">
    <property type="entry name" value="PROKAR_LIPOPROTEIN"/>
    <property type="match status" value="1"/>
</dbReference>
<feature type="signal peptide" evidence="1">
    <location>
        <begin position="1"/>
        <end position="17"/>
    </location>
</feature>
<reference evidence="2 3" key="1">
    <citation type="submission" date="2019-02" db="EMBL/GenBank/DDBJ databases">
        <title>Deep-cultivation of Planctomycetes and their phenomic and genomic characterization uncovers novel biology.</title>
        <authorList>
            <person name="Wiegand S."/>
            <person name="Jogler M."/>
            <person name="Boedeker C."/>
            <person name="Pinto D."/>
            <person name="Vollmers J."/>
            <person name="Rivas-Marin E."/>
            <person name="Kohn T."/>
            <person name="Peeters S.H."/>
            <person name="Heuer A."/>
            <person name="Rast P."/>
            <person name="Oberbeckmann S."/>
            <person name="Bunk B."/>
            <person name="Jeske O."/>
            <person name="Meyerdierks A."/>
            <person name="Storesund J.E."/>
            <person name="Kallscheuer N."/>
            <person name="Luecker S."/>
            <person name="Lage O.M."/>
            <person name="Pohl T."/>
            <person name="Merkel B.J."/>
            <person name="Hornburger P."/>
            <person name="Mueller R.-W."/>
            <person name="Bruemmer F."/>
            <person name="Labrenz M."/>
            <person name="Spormann A.M."/>
            <person name="Op den Camp H."/>
            <person name="Overmann J."/>
            <person name="Amann R."/>
            <person name="Jetten M.S.M."/>
            <person name="Mascher T."/>
            <person name="Medema M.H."/>
            <person name="Devos D.P."/>
            <person name="Kaster A.-K."/>
            <person name="Ovreas L."/>
            <person name="Rohde M."/>
            <person name="Galperin M.Y."/>
            <person name="Jogler C."/>
        </authorList>
    </citation>
    <scope>NUCLEOTIDE SEQUENCE [LARGE SCALE GENOMIC DNA]</scope>
    <source>
        <strain evidence="2 3">Poly30</strain>
    </source>
</reference>
<dbReference type="RefSeq" id="WP_419190349.1">
    <property type="nucleotide sequence ID" value="NZ_CP036434.1"/>
</dbReference>
<name>A0A518EVR9_9BACT</name>
<keyword evidence="3" id="KW-1185">Reference proteome</keyword>
<proteinExistence type="predicted"/>
<organism evidence="2 3">
    <name type="scientific">Saltatorellus ferox</name>
    <dbReference type="NCBI Taxonomy" id="2528018"/>
    <lineage>
        <taxon>Bacteria</taxon>
        <taxon>Pseudomonadati</taxon>
        <taxon>Planctomycetota</taxon>
        <taxon>Planctomycetia</taxon>
        <taxon>Planctomycetia incertae sedis</taxon>
        <taxon>Saltatorellus</taxon>
    </lineage>
</organism>
<dbReference type="Proteomes" id="UP000320390">
    <property type="component" value="Chromosome"/>
</dbReference>
<evidence type="ECO:0000256" key="1">
    <source>
        <dbReference type="SAM" id="SignalP"/>
    </source>
</evidence>
<gene>
    <name evidence="2" type="ORF">Poly30_37210</name>
</gene>
<evidence type="ECO:0000313" key="2">
    <source>
        <dbReference type="EMBL" id="QDV08185.1"/>
    </source>
</evidence>
<feature type="chain" id="PRO_5021999827" description="Outer membrane protein beta-barrel domain-containing protein" evidence="1">
    <location>
        <begin position="18"/>
        <end position="256"/>
    </location>
</feature>
<evidence type="ECO:0000313" key="3">
    <source>
        <dbReference type="Proteomes" id="UP000320390"/>
    </source>
</evidence>
<protein>
    <recommendedName>
        <fullName evidence="4">Outer membrane protein beta-barrel domain-containing protein</fullName>
    </recommendedName>
</protein>
<evidence type="ECO:0008006" key="4">
    <source>
        <dbReference type="Google" id="ProtNLM"/>
    </source>
</evidence>
<dbReference type="EMBL" id="CP036434">
    <property type="protein sequence ID" value="QDV08185.1"/>
    <property type="molecule type" value="Genomic_DNA"/>
</dbReference>
<keyword evidence="1" id="KW-0732">Signal</keyword>
<sequence length="256" mass="26632" precursor="true">MRFAIALLLLASTALLGACSAPTAKVMPFLGSIGLDGDLAIADTSSMTRTTSTFSELGITDDEATLGGIVRLGLGGAELSLAGLSLDYSGSGTTNGEFTLDGQTIGADVDVDTAIQLQMARGLFTWDVIPIGGVDLGFGIGATLIDLSFDLREQNGLASIMTDQLIPIPLIGARAAWTWGPVDLRADVGGLIVEYDGDEAKVLDGEVSAAVEFLGVGDLVVGYRITKIDAAYEDADSRIDANFALEGYYFGLQFGF</sequence>